<dbReference type="PANTHER" id="PTHR43687:SF5">
    <property type="entry name" value="4FE-4S FERREDOXIN-TYPE DOMAIN-CONTAINING PROTEIN"/>
    <property type="match status" value="1"/>
</dbReference>
<keyword evidence="7" id="KW-1185">Reference proteome</keyword>
<keyword evidence="4" id="KW-0411">Iron-sulfur</keyword>
<dbReference type="RefSeq" id="WP_130490983.1">
    <property type="nucleotide sequence ID" value="NZ_SGXD01000001.1"/>
</dbReference>
<evidence type="ECO:0000256" key="2">
    <source>
        <dbReference type="ARBA" id="ARBA00022723"/>
    </source>
</evidence>
<reference evidence="6 7" key="1">
    <citation type="submission" date="2019-02" db="EMBL/GenBank/DDBJ databases">
        <title>Genomic Encyclopedia of Type Strains, Phase IV (KMG-IV): sequencing the most valuable type-strain genomes for metagenomic binning, comparative biology and taxonomic classification.</title>
        <authorList>
            <person name="Goeker M."/>
        </authorList>
    </citation>
    <scope>NUCLEOTIDE SEQUENCE [LARGE SCALE GENOMIC DNA]</scope>
    <source>
        <strain evidence="6 7">DSM 45622</strain>
    </source>
</reference>
<evidence type="ECO:0000313" key="7">
    <source>
        <dbReference type="Proteomes" id="UP000293638"/>
    </source>
</evidence>
<accession>A0A4Q7NVF3</accession>
<dbReference type="SUPFAM" id="SSF54862">
    <property type="entry name" value="4Fe-4S ferredoxins"/>
    <property type="match status" value="1"/>
</dbReference>
<evidence type="ECO:0000259" key="5">
    <source>
        <dbReference type="PROSITE" id="PS51379"/>
    </source>
</evidence>
<organism evidence="6 7">
    <name type="scientific">Motilibacter rhizosphaerae</name>
    <dbReference type="NCBI Taxonomy" id="598652"/>
    <lineage>
        <taxon>Bacteria</taxon>
        <taxon>Bacillati</taxon>
        <taxon>Actinomycetota</taxon>
        <taxon>Actinomycetes</taxon>
        <taxon>Motilibacterales</taxon>
        <taxon>Motilibacteraceae</taxon>
        <taxon>Motilibacter</taxon>
    </lineage>
</organism>
<proteinExistence type="predicted"/>
<dbReference type="InterPro" id="IPR017900">
    <property type="entry name" value="4Fe4S_Fe_S_CS"/>
</dbReference>
<dbReference type="Pfam" id="PF13237">
    <property type="entry name" value="Fer4_10"/>
    <property type="match status" value="1"/>
</dbReference>
<dbReference type="AlphaFoldDB" id="A0A4Q7NVF3"/>
<dbReference type="PANTHER" id="PTHR43687">
    <property type="entry name" value="ADENYLYLSULFATE REDUCTASE, BETA SUBUNIT"/>
    <property type="match status" value="1"/>
</dbReference>
<dbReference type="PROSITE" id="PS00198">
    <property type="entry name" value="4FE4S_FER_1"/>
    <property type="match status" value="2"/>
</dbReference>
<evidence type="ECO:0000256" key="4">
    <source>
        <dbReference type="ARBA" id="ARBA00023014"/>
    </source>
</evidence>
<dbReference type="InterPro" id="IPR050572">
    <property type="entry name" value="Fe-S_Ferredoxin"/>
</dbReference>
<dbReference type="PROSITE" id="PS51379">
    <property type="entry name" value="4FE4S_FER_2"/>
    <property type="match status" value="2"/>
</dbReference>
<keyword evidence="3" id="KW-0408">Iron</keyword>
<feature type="domain" description="4Fe-4S ferredoxin-type" evidence="5">
    <location>
        <begin position="31"/>
        <end position="61"/>
    </location>
</feature>
<sequence>MIEVVDEERCITCDTCIDVCPTQVFDRREDGLPVIARQSDCQTCFLCEAYCPADALFVAPLRAPVPDGSPLADRDALDERGLLGSYREAIGWGKGRVPTARYAVMPPLPH</sequence>
<evidence type="ECO:0000256" key="1">
    <source>
        <dbReference type="ARBA" id="ARBA00022485"/>
    </source>
</evidence>
<evidence type="ECO:0000256" key="3">
    <source>
        <dbReference type="ARBA" id="ARBA00023004"/>
    </source>
</evidence>
<name>A0A4Q7NVF3_9ACTN</name>
<dbReference type="GO" id="GO:0046872">
    <property type="term" value="F:metal ion binding"/>
    <property type="evidence" value="ECO:0007669"/>
    <property type="project" value="UniProtKB-KW"/>
</dbReference>
<dbReference type="GO" id="GO:0051539">
    <property type="term" value="F:4 iron, 4 sulfur cluster binding"/>
    <property type="evidence" value="ECO:0007669"/>
    <property type="project" value="UniProtKB-KW"/>
</dbReference>
<evidence type="ECO:0000313" key="6">
    <source>
        <dbReference type="EMBL" id="RZS90848.1"/>
    </source>
</evidence>
<gene>
    <name evidence="6" type="ORF">EV189_0077</name>
</gene>
<dbReference type="Gene3D" id="3.30.70.20">
    <property type="match status" value="1"/>
</dbReference>
<dbReference type="OrthoDB" id="9800445at2"/>
<protein>
    <submittedName>
        <fullName evidence="6">NAD-dependent dihydropyrimidine dehydrogenase PreA subunit</fullName>
    </submittedName>
</protein>
<keyword evidence="2" id="KW-0479">Metal-binding</keyword>
<feature type="domain" description="4Fe-4S ferredoxin-type" evidence="5">
    <location>
        <begin position="1"/>
        <end position="30"/>
    </location>
</feature>
<dbReference type="InterPro" id="IPR017896">
    <property type="entry name" value="4Fe4S_Fe-S-bd"/>
</dbReference>
<dbReference type="Proteomes" id="UP000293638">
    <property type="component" value="Unassembled WGS sequence"/>
</dbReference>
<dbReference type="EMBL" id="SGXD01000001">
    <property type="protein sequence ID" value="RZS90848.1"/>
    <property type="molecule type" value="Genomic_DNA"/>
</dbReference>
<keyword evidence="1" id="KW-0004">4Fe-4S</keyword>
<comment type="caution">
    <text evidence="6">The sequence shown here is derived from an EMBL/GenBank/DDBJ whole genome shotgun (WGS) entry which is preliminary data.</text>
</comment>